<dbReference type="PANTHER" id="PTHR21152">
    <property type="entry name" value="AMINOTRANSFERASE CLASS V"/>
    <property type="match status" value="1"/>
</dbReference>
<dbReference type="FunFam" id="3.90.1150.10:FF:000031">
    <property type="entry name" value="Serine--glyoxylate aminotransferase"/>
    <property type="match status" value="1"/>
</dbReference>
<evidence type="ECO:0000256" key="3">
    <source>
        <dbReference type="ARBA" id="ARBA00022898"/>
    </source>
</evidence>
<comment type="caution">
    <text evidence="5">The sequence shown here is derived from an EMBL/GenBank/DDBJ whole genome shotgun (WGS) entry which is preliminary data.</text>
</comment>
<protein>
    <recommendedName>
        <fullName evidence="4">Aminotransferase class V domain-containing protein</fullName>
    </recommendedName>
</protein>
<dbReference type="GO" id="GO:0004760">
    <property type="term" value="F:L-serine-pyruvate transaminase activity"/>
    <property type="evidence" value="ECO:0007669"/>
    <property type="project" value="TreeGrafter"/>
</dbReference>
<evidence type="ECO:0000256" key="1">
    <source>
        <dbReference type="ARBA" id="ARBA00001933"/>
    </source>
</evidence>
<dbReference type="InterPro" id="IPR000192">
    <property type="entry name" value="Aminotrans_V_dom"/>
</dbReference>
<dbReference type="Pfam" id="PF00266">
    <property type="entry name" value="Aminotran_5"/>
    <property type="match status" value="1"/>
</dbReference>
<name>X0SPF7_9ZZZZ</name>
<dbReference type="InterPro" id="IPR015422">
    <property type="entry name" value="PyrdxlP-dep_Trfase_small"/>
</dbReference>
<proteinExistence type="inferred from homology"/>
<feature type="non-terminal residue" evidence="5">
    <location>
        <position position="1"/>
    </location>
</feature>
<evidence type="ECO:0000256" key="2">
    <source>
        <dbReference type="ARBA" id="ARBA00009236"/>
    </source>
</evidence>
<evidence type="ECO:0000259" key="4">
    <source>
        <dbReference type="Pfam" id="PF00266"/>
    </source>
</evidence>
<organism evidence="5">
    <name type="scientific">marine sediment metagenome</name>
    <dbReference type="NCBI Taxonomy" id="412755"/>
    <lineage>
        <taxon>unclassified sequences</taxon>
        <taxon>metagenomes</taxon>
        <taxon>ecological metagenomes</taxon>
    </lineage>
</organism>
<feature type="domain" description="Aminotransferase class V" evidence="4">
    <location>
        <begin position="17"/>
        <end position="105"/>
    </location>
</feature>
<evidence type="ECO:0000313" key="5">
    <source>
        <dbReference type="EMBL" id="GAF77772.1"/>
    </source>
</evidence>
<dbReference type="GO" id="GO:0005777">
    <property type="term" value="C:peroxisome"/>
    <property type="evidence" value="ECO:0007669"/>
    <property type="project" value="TreeGrafter"/>
</dbReference>
<comment type="cofactor">
    <cofactor evidence="1">
        <name>pyridoxal 5'-phosphate</name>
        <dbReference type="ChEBI" id="CHEBI:597326"/>
    </cofactor>
</comment>
<dbReference type="InterPro" id="IPR015424">
    <property type="entry name" value="PyrdxlP-dep_Trfase"/>
</dbReference>
<gene>
    <name evidence="5" type="ORF">S01H1_11235</name>
</gene>
<keyword evidence="3" id="KW-0663">Pyridoxal phosphate</keyword>
<dbReference type="PANTHER" id="PTHR21152:SF40">
    <property type="entry name" value="ALANINE--GLYOXYLATE AMINOTRANSFERASE"/>
    <property type="match status" value="1"/>
</dbReference>
<dbReference type="InterPro" id="IPR015421">
    <property type="entry name" value="PyrdxlP-dep_Trfase_major"/>
</dbReference>
<dbReference type="SUPFAM" id="SSF53383">
    <property type="entry name" value="PLP-dependent transferases"/>
    <property type="match status" value="1"/>
</dbReference>
<dbReference type="GO" id="GO:0019265">
    <property type="term" value="P:glycine biosynthetic process, by transamination of glyoxylate"/>
    <property type="evidence" value="ECO:0007669"/>
    <property type="project" value="TreeGrafter"/>
</dbReference>
<dbReference type="GO" id="GO:0008453">
    <property type="term" value="F:alanine-glyoxylate transaminase activity"/>
    <property type="evidence" value="ECO:0007669"/>
    <property type="project" value="TreeGrafter"/>
</dbReference>
<dbReference type="Gene3D" id="3.40.640.10">
    <property type="entry name" value="Type I PLP-dependent aspartate aminotransferase-like (Major domain)"/>
    <property type="match status" value="1"/>
</dbReference>
<accession>X0SPF7</accession>
<dbReference type="EMBL" id="BARS01005726">
    <property type="protein sequence ID" value="GAF77772.1"/>
    <property type="molecule type" value="Genomic_DNA"/>
</dbReference>
<sequence length="150" mass="16050">DVGAAKDYLERGQTPWTPAVSVFYGLELALEMMAKEGLENIFARHRRIAQVVRDGVKALGLEMFSDERFASDTISAVKVPEGVDGKALQKLCEDEYDLIIAGGQAKLAGKIFRIGHLGFVSEEDVRSALDVLAKALPRVGFAVPSGGSGG</sequence>
<reference evidence="5" key="1">
    <citation type="journal article" date="2014" name="Front. Microbiol.">
        <title>High frequency of phylogenetically diverse reductive dehalogenase-homologous genes in deep subseafloor sedimentary metagenomes.</title>
        <authorList>
            <person name="Kawai M."/>
            <person name="Futagami T."/>
            <person name="Toyoda A."/>
            <person name="Takaki Y."/>
            <person name="Nishi S."/>
            <person name="Hori S."/>
            <person name="Arai W."/>
            <person name="Tsubouchi T."/>
            <person name="Morono Y."/>
            <person name="Uchiyama I."/>
            <person name="Ito T."/>
            <person name="Fujiyama A."/>
            <person name="Inagaki F."/>
            <person name="Takami H."/>
        </authorList>
    </citation>
    <scope>NUCLEOTIDE SEQUENCE</scope>
    <source>
        <strain evidence="5">Expedition CK06-06</strain>
    </source>
</reference>
<dbReference type="Gene3D" id="3.90.1150.10">
    <property type="entry name" value="Aspartate Aminotransferase, domain 1"/>
    <property type="match status" value="1"/>
</dbReference>
<dbReference type="AlphaFoldDB" id="X0SPF7"/>
<comment type="similarity">
    <text evidence="2">Belongs to the class-V pyridoxal-phosphate-dependent aminotransferase family.</text>
</comment>